<dbReference type="PROSITE" id="PS50977">
    <property type="entry name" value="HTH_TETR_2"/>
    <property type="match status" value="1"/>
</dbReference>
<dbReference type="SUPFAM" id="SSF46689">
    <property type="entry name" value="Homeodomain-like"/>
    <property type="match status" value="1"/>
</dbReference>
<dbReference type="InterPro" id="IPR009057">
    <property type="entry name" value="Homeodomain-like_sf"/>
</dbReference>
<sequence>MTRDRIVRALVELLEDDEIDQISMAALARAANVAERTIFRHFPTRADLISAAGEWISANIFRLIPSSGPEDLSNGFRQACAQFDKHPRLAHAIAVSRVGRTARSEFRKQFIELSRDVLAPLTSGLSEKERRRAEAVVTYLDNVLAWHTLREEFGMSGQEVADTIQWAMDLVFDHLRRTAPDAGRTGES</sequence>
<keyword evidence="3" id="KW-0804">Transcription</keyword>
<evidence type="ECO:0000256" key="4">
    <source>
        <dbReference type="PROSITE-ProRule" id="PRU00335"/>
    </source>
</evidence>
<organism evidence="6 7">
    <name type="scientific">Aquamicrobium terrae</name>
    <dbReference type="NCBI Taxonomy" id="1324945"/>
    <lineage>
        <taxon>Bacteria</taxon>
        <taxon>Pseudomonadati</taxon>
        <taxon>Pseudomonadota</taxon>
        <taxon>Alphaproteobacteria</taxon>
        <taxon>Hyphomicrobiales</taxon>
        <taxon>Phyllobacteriaceae</taxon>
        <taxon>Aquamicrobium</taxon>
    </lineage>
</organism>
<name>A0ABV2MY50_9HYPH</name>
<dbReference type="PANTHER" id="PTHR30055:SF234">
    <property type="entry name" value="HTH-TYPE TRANSCRIPTIONAL REGULATOR BETI"/>
    <property type="match status" value="1"/>
</dbReference>
<dbReference type="PANTHER" id="PTHR30055">
    <property type="entry name" value="HTH-TYPE TRANSCRIPTIONAL REGULATOR RUTR"/>
    <property type="match status" value="1"/>
</dbReference>
<feature type="domain" description="HTH tetR-type" evidence="5">
    <location>
        <begin position="1"/>
        <end position="60"/>
    </location>
</feature>
<dbReference type="InterPro" id="IPR050109">
    <property type="entry name" value="HTH-type_TetR-like_transc_reg"/>
</dbReference>
<keyword evidence="7" id="KW-1185">Reference proteome</keyword>
<dbReference type="InterPro" id="IPR001647">
    <property type="entry name" value="HTH_TetR"/>
</dbReference>
<evidence type="ECO:0000256" key="1">
    <source>
        <dbReference type="ARBA" id="ARBA00023015"/>
    </source>
</evidence>
<proteinExistence type="predicted"/>
<evidence type="ECO:0000313" key="7">
    <source>
        <dbReference type="Proteomes" id="UP001549076"/>
    </source>
</evidence>
<dbReference type="RefSeq" id="WP_354193010.1">
    <property type="nucleotide sequence ID" value="NZ_JBEPML010000002.1"/>
</dbReference>
<reference evidence="6 7" key="1">
    <citation type="submission" date="2024-06" db="EMBL/GenBank/DDBJ databases">
        <title>Genomic Encyclopedia of Type Strains, Phase IV (KMG-IV): sequencing the most valuable type-strain genomes for metagenomic binning, comparative biology and taxonomic classification.</title>
        <authorList>
            <person name="Goeker M."/>
        </authorList>
    </citation>
    <scope>NUCLEOTIDE SEQUENCE [LARGE SCALE GENOMIC DNA]</scope>
    <source>
        <strain evidence="6 7">DSM 27865</strain>
    </source>
</reference>
<dbReference type="Pfam" id="PF00440">
    <property type="entry name" value="TetR_N"/>
    <property type="match status" value="1"/>
</dbReference>
<comment type="caution">
    <text evidence="6">The sequence shown here is derived from an EMBL/GenBank/DDBJ whole genome shotgun (WGS) entry which is preliminary data.</text>
</comment>
<evidence type="ECO:0000256" key="2">
    <source>
        <dbReference type="ARBA" id="ARBA00023125"/>
    </source>
</evidence>
<dbReference type="EMBL" id="JBEPML010000002">
    <property type="protein sequence ID" value="MET3790812.1"/>
    <property type="molecule type" value="Genomic_DNA"/>
</dbReference>
<dbReference type="Gene3D" id="1.10.357.10">
    <property type="entry name" value="Tetracycline Repressor, domain 2"/>
    <property type="match status" value="1"/>
</dbReference>
<accession>A0ABV2MY50</accession>
<feature type="DNA-binding region" description="H-T-H motif" evidence="4">
    <location>
        <begin position="23"/>
        <end position="42"/>
    </location>
</feature>
<keyword evidence="2 4" id="KW-0238">DNA-binding</keyword>
<evidence type="ECO:0000256" key="3">
    <source>
        <dbReference type="ARBA" id="ARBA00023163"/>
    </source>
</evidence>
<evidence type="ECO:0000313" key="6">
    <source>
        <dbReference type="EMBL" id="MET3790812.1"/>
    </source>
</evidence>
<dbReference type="Proteomes" id="UP001549076">
    <property type="component" value="Unassembled WGS sequence"/>
</dbReference>
<evidence type="ECO:0000259" key="5">
    <source>
        <dbReference type="PROSITE" id="PS50977"/>
    </source>
</evidence>
<gene>
    <name evidence="6" type="ORF">ABID37_001003</name>
</gene>
<protein>
    <submittedName>
        <fullName evidence="6">AcrR family transcriptional regulator</fullName>
    </submittedName>
</protein>
<keyword evidence="1" id="KW-0805">Transcription regulation</keyword>